<dbReference type="PANTHER" id="PTHR47926">
    <property type="entry name" value="PENTATRICOPEPTIDE REPEAT-CONTAINING PROTEIN"/>
    <property type="match status" value="1"/>
</dbReference>
<name>A0A7J7MHK5_9MAGN</name>
<dbReference type="PROSITE" id="PS51375">
    <property type="entry name" value="PPR"/>
    <property type="match status" value="5"/>
</dbReference>
<dbReference type="InterPro" id="IPR046848">
    <property type="entry name" value="E_motif"/>
</dbReference>
<dbReference type="InterPro" id="IPR002885">
    <property type="entry name" value="PPR_rpt"/>
</dbReference>
<dbReference type="Gene3D" id="1.25.40.10">
    <property type="entry name" value="Tetratricopeptide repeat domain"/>
    <property type="match status" value="6"/>
</dbReference>
<dbReference type="Pfam" id="PF20431">
    <property type="entry name" value="E_motif"/>
    <property type="match status" value="1"/>
</dbReference>
<dbReference type="GO" id="GO:0009451">
    <property type="term" value="P:RNA modification"/>
    <property type="evidence" value="ECO:0007669"/>
    <property type="project" value="InterPro"/>
</dbReference>
<evidence type="ECO:0000313" key="6">
    <source>
        <dbReference type="Proteomes" id="UP000541444"/>
    </source>
</evidence>
<feature type="repeat" description="PPR" evidence="4">
    <location>
        <begin position="415"/>
        <end position="449"/>
    </location>
</feature>
<dbReference type="Pfam" id="PF13041">
    <property type="entry name" value="PPR_2"/>
    <property type="match status" value="2"/>
</dbReference>
<feature type="repeat" description="PPR" evidence="4">
    <location>
        <begin position="283"/>
        <end position="317"/>
    </location>
</feature>
<keyword evidence="6" id="KW-1185">Reference proteome</keyword>
<evidence type="ECO:0000256" key="3">
    <source>
        <dbReference type="ARBA" id="ARBA00061659"/>
    </source>
</evidence>
<dbReference type="PANTHER" id="PTHR47926:SF407">
    <property type="entry name" value="(WILD MALAYSIAN BANANA) HYPOTHETICAL PROTEIN"/>
    <property type="match status" value="1"/>
</dbReference>
<dbReference type="Proteomes" id="UP000541444">
    <property type="component" value="Unassembled WGS sequence"/>
</dbReference>
<organism evidence="5 6">
    <name type="scientific">Kingdonia uniflora</name>
    <dbReference type="NCBI Taxonomy" id="39325"/>
    <lineage>
        <taxon>Eukaryota</taxon>
        <taxon>Viridiplantae</taxon>
        <taxon>Streptophyta</taxon>
        <taxon>Embryophyta</taxon>
        <taxon>Tracheophyta</taxon>
        <taxon>Spermatophyta</taxon>
        <taxon>Magnoliopsida</taxon>
        <taxon>Ranunculales</taxon>
        <taxon>Circaeasteraceae</taxon>
        <taxon>Kingdonia</taxon>
    </lineage>
</organism>
<reference evidence="5 6" key="1">
    <citation type="journal article" date="2020" name="IScience">
        <title>Genome Sequencing of the Endangered Kingdonia uniflora (Circaeasteraceae, Ranunculales) Reveals Potential Mechanisms of Evolutionary Specialization.</title>
        <authorList>
            <person name="Sun Y."/>
            <person name="Deng T."/>
            <person name="Zhang A."/>
            <person name="Moore M.J."/>
            <person name="Landis J.B."/>
            <person name="Lin N."/>
            <person name="Zhang H."/>
            <person name="Zhang X."/>
            <person name="Huang J."/>
            <person name="Zhang X."/>
            <person name="Sun H."/>
            <person name="Wang H."/>
        </authorList>
    </citation>
    <scope>NUCLEOTIDE SEQUENCE [LARGE SCALE GENOMIC DNA]</scope>
    <source>
        <strain evidence="5">TB1705</strain>
        <tissue evidence="5">Leaf</tissue>
    </source>
</reference>
<proteinExistence type="inferred from homology"/>
<dbReference type="GO" id="GO:0003723">
    <property type="term" value="F:RNA binding"/>
    <property type="evidence" value="ECO:0007669"/>
    <property type="project" value="InterPro"/>
</dbReference>
<dbReference type="InterPro" id="IPR046960">
    <property type="entry name" value="PPR_At4g14850-like_plant"/>
</dbReference>
<keyword evidence="2" id="KW-0677">Repeat</keyword>
<dbReference type="EMBL" id="JACGCM010001501">
    <property type="protein sequence ID" value="KAF6154347.1"/>
    <property type="molecule type" value="Genomic_DNA"/>
</dbReference>
<feature type="repeat" description="PPR" evidence="4">
    <location>
        <begin position="252"/>
        <end position="282"/>
    </location>
</feature>
<evidence type="ECO:0000256" key="1">
    <source>
        <dbReference type="ARBA" id="ARBA00006643"/>
    </source>
</evidence>
<comment type="similarity">
    <text evidence="1">Belongs to the PPR family. PCMP-H subfamily.</text>
</comment>
<evidence type="ECO:0000256" key="4">
    <source>
        <dbReference type="PROSITE-ProRule" id="PRU00708"/>
    </source>
</evidence>
<dbReference type="AlphaFoldDB" id="A0A7J7MHK5"/>
<dbReference type="FunFam" id="1.25.40.10:FF:000333">
    <property type="entry name" value="Pentatricopeptide repeat-containing protein"/>
    <property type="match status" value="1"/>
</dbReference>
<feature type="repeat" description="PPR" evidence="4">
    <location>
        <begin position="384"/>
        <end position="414"/>
    </location>
</feature>
<dbReference type="FunFam" id="1.25.40.10:FF:000212">
    <property type="entry name" value="Pentatricopeptide repeat-containing protein At2g03380, mitochondrial"/>
    <property type="match status" value="1"/>
</dbReference>
<dbReference type="Pfam" id="PF13812">
    <property type="entry name" value="PPR_3"/>
    <property type="match status" value="1"/>
</dbReference>
<evidence type="ECO:0000256" key="2">
    <source>
        <dbReference type="ARBA" id="ARBA00022737"/>
    </source>
</evidence>
<dbReference type="InterPro" id="IPR011990">
    <property type="entry name" value="TPR-like_helical_dom_sf"/>
</dbReference>
<gene>
    <name evidence="5" type="ORF">GIB67_026803</name>
</gene>
<evidence type="ECO:0008006" key="7">
    <source>
        <dbReference type="Google" id="ProtNLM"/>
    </source>
</evidence>
<dbReference type="FunFam" id="1.25.40.10:FF:000442">
    <property type="entry name" value="Pentatricopeptide repeat-containing protein At3g49710"/>
    <property type="match status" value="1"/>
</dbReference>
<dbReference type="NCBIfam" id="TIGR00756">
    <property type="entry name" value="PPR"/>
    <property type="match status" value="8"/>
</dbReference>
<dbReference type="Pfam" id="PF01535">
    <property type="entry name" value="PPR"/>
    <property type="match status" value="4"/>
</dbReference>
<evidence type="ECO:0000313" key="5">
    <source>
        <dbReference type="EMBL" id="KAF6154347.1"/>
    </source>
</evidence>
<feature type="repeat" description="PPR" evidence="4">
    <location>
        <begin position="119"/>
        <end position="153"/>
    </location>
</feature>
<comment type="caution">
    <text evidence="5">The sequence shown here is derived from an EMBL/GenBank/DDBJ whole genome shotgun (WGS) entry which is preliminary data.</text>
</comment>
<sequence length="696" mass="77569">MILALKPITKLPQPFTPSLRFISTLSPNTPPRPQDSPEHYIRAFFDNPKHPTSKFSLVSALKYCVTLLDISKGKQIHCLVLKSGFGSNIFVQNSLLNLYVKCGCIEVARSMFDECEILDSASWNVMIGGYVKVGRLGDACELFERMGGRDCVSFTTMIMGLAQNDYPFEALEIFREMRDVGVFPNEVTLASVVSAYSRLGGACNTAGMLHALAIRAGLDLFILVSTNLICIYSICLRLRDSEVIFDEMPEKNIVTWNVMLNGYSKAGFVDSGRDLFERIPVKDLVSWNTMIDGYVRLDMLGEALALYCEMLRLGLKCSEVMIVDIVSACARSGAFSEGCQFHCVTIKSGLDCYEFMQATIIHFYAKFCKMDLACLQFELGCKENISCWNALVAGFVRNEMVDSARKVFNAMPKRDVISWSSMIAGYAQIGPSDLALELFHEMIANDVLPNEITMVSLLSSITNSGTLEQGRQVHSYINHNSIPLNDKLSAALIDMYAKRGSIQKSLEIFCEIREKFNSVSPWNAIICGLAMHGDNMSIRVFEDLQRTHIRPNSITFIGVLSACCHAGLVEDGKRYFELMKRVYCIEPNMKHYGCMVDLLGKAGHLEDAERLIESMPMKADVVIWGTLLSASRTHENMEIGERAAENLAALQPDHGAGRVLLANIYADAGRWDDVFSTRKGMHSQRMQKLPGYSGVL</sequence>
<dbReference type="OrthoDB" id="601293at2759"/>
<protein>
    <recommendedName>
        <fullName evidence="7">Pentatricopeptide repeat-containing protein</fullName>
    </recommendedName>
</protein>
<accession>A0A7J7MHK5</accession>
<comment type="similarity">
    <text evidence="3">Belongs to the PPR family. PCMP-E subfamily.</text>
</comment>